<name>A0AAF0YTS3_9CORY</name>
<dbReference type="RefSeq" id="WP_101678928.1">
    <property type="nucleotide sequence ID" value="NZ_CP136958.1"/>
</dbReference>
<dbReference type="PANTHER" id="PTHR35519">
    <property type="entry name" value="MEMBRANE PROTEINS"/>
    <property type="match status" value="1"/>
</dbReference>
<reference evidence="3" key="2">
    <citation type="submission" date="2023-10" db="EMBL/GenBank/DDBJ databases">
        <authorList>
            <person name="Choi B."/>
        </authorList>
    </citation>
    <scope>NUCLEOTIDE SEQUENCE</scope>
    <source>
        <strain evidence="3">UMB0763</strain>
    </source>
</reference>
<evidence type="ECO:0000256" key="2">
    <source>
        <dbReference type="SAM" id="Phobius"/>
    </source>
</evidence>
<protein>
    <submittedName>
        <fullName evidence="3">DUF4112 domain-containing protein</fullName>
    </submittedName>
</protein>
<dbReference type="KEGG" id="cpyr:CYJ47_05910"/>
<dbReference type="PANTHER" id="PTHR35519:SF2">
    <property type="entry name" value="PH DOMAIN PROTEIN"/>
    <property type="match status" value="1"/>
</dbReference>
<evidence type="ECO:0000256" key="1">
    <source>
        <dbReference type="SAM" id="MobiDB-lite"/>
    </source>
</evidence>
<feature type="transmembrane region" description="Helical" evidence="2">
    <location>
        <begin position="138"/>
        <end position="162"/>
    </location>
</feature>
<dbReference type="InterPro" id="IPR025187">
    <property type="entry name" value="DUF4112"/>
</dbReference>
<dbReference type="Proteomes" id="UP000234560">
    <property type="component" value="Chromosome"/>
</dbReference>
<gene>
    <name evidence="3" type="ORF">CYJ47_05910</name>
</gene>
<evidence type="ECO:0000313" key="3">
    <source>
        <dbReference type="EMBL" id="WOT03287.1"/>
    </source>
</evidence>
<feature type="region of interest" description="Disordered" evidence="1">
    <location>
        <begin position="1"/>
        <end position="23"/>
    </location>
</feature>
<accession>A0AAF0YTS3</accession>
<keyword evidence="2" id="KW-0812">Transmembrane</keyword>
<evidence type="ECO:0000313" key="4">
    <source>
        <dbReference type="Proteomes" id="UP000234560"/>
    </source>
</evidence>
<sequence>MKEFDDAPVQKDQPVTQDRQRHGGTSRTLAWLLDDLITIPGTNRRVGLDPLVGLVSGAGDVLTMVATGSTLIDGLRYRVPLLVLLRMIVNMALDSFVGAIPVVGDAFDFVFKANRRNVALLENTIADGDLARNQSKRYFIVTGIVVLLVFIAVIALIVWLIAFSVGKIGWF</sequence>
<dbReference type="Pfam" id="PF13430">
    <property type="entry name" value="DUF4112"/>
    <property type="match status" value="1"/>
</dbReference>
<organism evidence="3 4">
    <name type="scientific">Corynebacterium pyruviciproducens</name>
    <dbReference type="NCBI Taxonomy" id="598660"/>
    <lineage>
        <taxon>Bacteria</taxon>
        <taxon>Bacillati</taxon>
        <taxon>Actinomycetota</taxon>
        <taxon>Actinomycetes</taxon>
        <taxon>Mycobacteriales</taxon>
        <taxon>Corynebacteriaceae</taxon>
        <taxon>Corynebacterium</taxon>
    </lineage>
</organism>
<keyword evidence="2" id="KW-1133">Transmembrane helix</keyword>
<dbReference type="AlphaFoldDB" id="A0AAF0YTS3"/>
<reference evidence="3" key="1">
    <citation type="submission" date="2017-12" db="EMBL/GenBank/DDBJ databases">
        <authorList>
            <person name="Thomas-White K."/>
            <person name="Wolfe A.J."/>
        </authorList>
    </citation>
    <scope>NUCLEOTIDE SEQUENCE</scope>
    <source>
        <strain evidence="3">UMB0763</strain>
    </source>
</reference>
<dbReference type="EMBL" id="CP136958">
    <property type="protein sequence ID" value="WOT03287.1"/>
    <property type="molecule type" value="Genomic_DNA"/>
</dbReference>
<feature type="compositionally biased region" description="Polar residues" evidence="1">
    <location>
        <begin position="13"/>
        <end position="23"/>
    </location>
</feature>
<keyword evidence="2" id="KW-0472">Membrane</keyword>
<proteinExistence type="predicted"/>